<organism evidence="2 3">
    <name type="scientific">Lithospermum erythrorhizon</name>
    <name type="common">Purple gromwell</name>
    <name type="synonym">Lithospermum officinale var. erythrorhizon</name>
    <dbReference type="NCBI Taxonomy" id="34254"/>
    <lineage>
        <taxon>Eukaryota</taxon>
        <taxon>Viridiplantae</taxon>
        <taxon>Streptophyta</taxon>
        <taxon>Embryophyta</taxon>
        <taxon>Tracheophyta</taxon>
        <taxon>Spermatophyta</taxon>
        <taxon>Magnoliopsida</taxon>
        <taxon>eudicotyledons</taxon>
        <taxon>Gunneridae</taxon>
        <taxon>Pentapetalae</taxon>
        <taxon>asterids</taxon>
        <taxon>lamiids</taxon>
        <taxon>Boraginales</taxon>
        <taxon>Boraginaceae</taxon>
        <taxon>Boraginoideae</taxon>
        <taxon>Lithospermeae</taxon>
        <taxon>Lithospermum</taxon>
    </lineage>
</organism>
<feature type="compositionally biased region" description="Acidic residues" evidence="1">
    <location>
        <begin position="100"/>
        <end position="117"/>
    </location>
</feature>
<keyword evidence="3" id="KW-1185">Reference proteome</keyword>
<comment type="caution">
    <text evidence="2">The sequence shown here is derived from an EMBL/GenBank/DDBJ whole genome shotgun (WGS) entry which is preliminary data.</text>
</comment>
<evidence type="ECO:0000313" key="3">
    <source>
        <dbReference type="Proteomes" id="UP001454036"/>
    </source>
</evidence>
<name>A0AAV3QXD7_LITER</name>
<evidence type="ECO:0000256" key="1">
    <source>
        <dbReference type="SAM" id="MobiDB-lite"/>
    </source>
</evidence>
<proteinExistence type="predicted"/>
<reference evidence="2 3" key="1">
    <citation type="submission" date="2024-01" db="EMBL/GenBank/DDBJ databases">
        <title>The complete chloroplast genome sequence of Lithospermum erythrorhizon: insights into the phylogenetic relationship among Boraginaceae species and the maternal lineages of purple gromwells.</title>
        <authorList>
            <person name="Okada T."/>
            <person name="Watanabe K."/>
        </authorList>
    </citation>
    <scope>NUCLEOTIDE SEQUENCE [LARGE SCALE GENOMIC DNA]</scope>
</reference>
<sequence>MLYHIGTEEEFNIGRFLFDQVTRHVFSNVFAITIITYPRMICGVPRNQLTGVEKTEDVMITDKLLKGTSVADVPLTHTVFIGETSKAGKRRDINELGQVESDDEEEVEPSNEGEDATSDVGGSGEPYI</sequence>
<gene>
    <name evidence="2" type="ORF">LIER_40617</name>
</gene>
<dbReference type="EMBL" id="BAABME010023737">
    <property type="protein sequence ID" value="GAA0168704.1"/>
    <property type="molecule type" value="Genomic_DNA"/>
</dbReference>
<dbReference type="Proteomes" id="UP001454036">
    <property type="component" value="Unassembled WGS sequence"/>
</dbReference>
<protein>
    <submittedName>
        <fullName evidence="2">Uncharacterized protein</fullName>
    </submittedName>
</protein>
<dbReference type="AlphaFoldDB" id="A0AAV3QXD7"/>
<evidence type="ECO:0000313" key="2">
    <source>
        <dbReference type="EMBL" id="GAA0168704.1"/>
    </source>
</evidence>
<accession>A0AAV3QXD7</accession>
<feature type="region of interest" description="Disordered" evidence="1">
    <location>
        <begin position="91"/>
        <end position="128"/>
    </location>
</feature>